<dbReference type="GO" id="GO:0015159">
    <property type="term" value="F:polysaccharide transmembrane transporter activity"/>
    <property type="evidence" value="ECO:0007669"/>
    <property type="project" value="InterPro"/>
</dbReference>
<keyword evidence="13" id="KW-0998">Cell outer membrane</keyword>
<evidence type="ECO:0000256" key="7">
    <source>
        <dbReference type="ARBA" id="ARBA00022729"/>
    </source>
</evidence>
<evidence type="ECO:0000256" key="9">
    <source>
        <dbReference type="ARBA" id="ARBA00023065"/>
    </source>
</evidence>
<evidence type="ECO:0000256" key="5">
    <source>
        <dbReference type="ARBA" id="ARBA00022597"/>
    </source>
</evidence>
<keyword evidence="10" id="KW-0626">Porin</keyword>
<keyword evidence="12" id="KW-0564">Palmitate</keyword>
<keyword evidence="19" id="KW-1185">Reference proteome</keyword>
<comment type="similarity">
    <text evidence="2">Belongs to the BexD/CtrA/VexA family.</text>
</comment>
<protein>
    <submittedName>
        <fullName evidence="18">Polysaccharide export outer membrane protein</fullName>
    </submittedName>
</protein>
<feature type="domain" description="Polysaccharide export protein N-terminal" evidence="16">
    <location>
        <begin position="64"/>
        <end position="138"/>
    </location>
</feature>
<dbReference type="Pfam" id="PF02563">
    <property type="entry name" value="Poly_export"/>
    <property type="match status" value="1"/>
</dbReference>
<dbReference type="Proteomes" id="UP000199024">
    <property type="component" value="Unassembled WGS sequence"/>
</dbReference>
<evidence type="ECO:0000256" key="3">
    <source>
        <dbReference type="ARBA" id="ARBA00022448"/>
    </source>
</evidence>
<evidence type="ECO:0000256" key="12">
    <source>
        <dbReference type="ARBA" id="ARBA00023139"/>
    </source>
</evidence>
<feature type="chain" id="PRO_5011584582" evidence="15">
    <location>
        <begin position="27"/>
        <end position="225"/>
    </location>
</feature>
<feature type="domain" description="SLBB" evidence="17">
    <location>
        <begin position="144"/>
        <end position="224"/>
    </location>
</feature>
<sequence>MQFRRPIKTLGSILGAIVVLSAAGSAQQTGTRPAISLPVPPSQAPSAVPEVQTSAMANVSDTAPNSSQYVIAAGDTIQVAVWKEPSLSSSFPVRPDGMISLALIGDLPAAGFTPMTLSTDISARLKKYINQPNVTVTVLSVHVKQVYVLGEVQHVGPVTFLTGMSPLQVLSTAGGLTPYANGKKIYILHGEPGKQQKIPFDYKKAIRDGNQQGVSLAAGDTIVVP</sequence>
<reference evidence="18 19" key="1">
    <citation type="submission" date="2016-10" db="EMBL/GenBank/DDBJ databases">
        <authorList>
            <person name="de Groot N.N."/>
        </authorList>
    </citation>
    <scope>NUCLEOTIDE SEQUENCE [LARGE SCALE GENOMIC DNA]</scope>
    <source>
        <strain evidence="18 19">DSM 21001</strain>
    </source>
</reference>
<evidence type="ECO:0000256" key="1">
    <source>
        <dbReference type="ARBA" id="ARBA00004571"/>
    </source>
</evidence>
<dbReference type="STRING" id="474950.SAMN05421771_2984"/>
<dbReference type="GO" id="GO:0006811">
    <property type="term" value="P:monoatomic ion transport"/>
    <property type="evidence" value="ECO:0007669"/>
    <property type="project" value="UniProtKB-KW"/>
</dbReference>
<dbReference type="InterPro" id="IPR054765">
    <property type="entry name" value="SLBB_dom"/>
</dbReference>
<dbReference type="OrthoDB" id="193635at2"/>
<evidence type="ECO:0000256" key="11">
    <source>
        <dbReference type="ARBA" id="ARBA00023136"/>
    </source>
</evidence>
<comment type="subcellular location">
    <subcellularLocation>
        <location evidence="1">Cell outer membrane</location>
        <topology evidence="1">Multi-pass membrane protein</topology>
    </subcellularLocation>
</comment>
<dbReference type="Gene3D" id="3.10.560.10">
    <property type="entry name" value="Outer membrane lipoprotein wza domain like"/>
    <property type="match status" value="1"/>
</dbReference>
<keyword evidence="6" id="KW-0812">Transmembrane</keyword>
<dbReference type="GO" id="GO:0015288">
    <property type="term" value="F:porin activity"/>
    <property type="evidence" value="ECO:0007669"/>
    <property type="project" value="UniProtKB-KW"/>
</dbReference>
<dbReference type="Pfam" id="PF22461">
    <property type="entry name" value="SLBB_2"/>
    <property type="match status" value="1"/>
</dbReference>
<evidence type="ECO:0000256" key="13">
    <source>
        <dbReference type="ARBA" id="ARBA00023237"/>
    </source>
</evidence>
<accession>A0A1I6MME3</accession>
<keyword evidence="3" id="KW-0813">Transport</keyword>
<organism evidence="18 19">
    <name type="scientific">Granulicella pectinivorans</name>
    <dbReference type="NCBI Taxonomy" id="474950"/>
    <lineage>
        <taxon>Bacteria</taxon>
        <taxon>Pseudomonadati</taxon>
        <taxon>Acidobacteriota</taxon>
        <taxon>Terriglobia</taxon>
        <taxon>Terriglobales</taxon>
        <taxon>Acidobacteriaceae</taxon>
        <taxon>Granulicella</taxon>
    </lineage>
</organism>
<keyword evidence="8" id="KW-0625">Polysaccharide transport</keyword>
<evidence type="ECO:0000256" key="2">
    <source>
        <dbReference type="ARBA" id="ARBA00009450"/>
    </source>
</evidence>
<proteinExistence type="inferred from homology"/>
<keyword evidence="14" id="KW-0449">Lipoprotein</keyword>
<evidence type="ECO:0000256" key="4">
    <source>
        <dbReference type="ARBA" id="ARBA00022452"/>
    </source>
</evidence>
<keyword evidence="7 15" id="KW-0732">Signal</keyword>
<evidence type="ECO:0000256" key="15">
    <source>
        <dbReference type="SAM" id="SignalP"/>
    </source>
</evidence>
<dbReference type="GO" id="GO:0009279">
    <property type="term" value="C:cell outer membrane"/>
    <property type="evidence" value="ECO:0007669"/>
    <property type="project" value="UniProtKB-SubCell"/>
</dbReference>
<evidence type="ECO:0000256" key="6">
    <source>
        <dbReference type="ARBA" id="ARBA00022692"/>
    </source>
</evidence>
<dbReference type="InterPro" id="IPR049712">
    <property type="entry name" value="Poly_export"/>
</dbReference>
<evidence type="ECO:0000259" key="16">
    <source>
        <dbReference type="Pfam" id="PF02563"/>
    </source>
</evidence>
<dbReference type="GO" id="GO:0046930">
    <property type="term" value="C:pore complex"/>
    <property type="evidence" value="ECO:0007669"/>
    <property type="project" value="UniProtKB-KW"/>
</dbReference>
<dbReference type="InterPro" id="IPR003715">
    <property type="entry name" value="Poly_export_N"/>
</dbReference>
<evidence type="ECO:0000256" key="10">
    <source>
        <dbReference type="ARBA" id="ARBA00023114"/>
    </source>
</evidence>
<keyword evidence="11" id="KW-0472">Membrane</keyword>
<keyword evidence="5" id="KW-0762">Sugar transport</keyword>
<feature type="signal peptide" evidence="15">
    <location>
        <begin position="1"/>
        <end position="26"/>
    </location>
</feature>
<dbReference type="Gene3D" id="3.30.1950.10">
    <property type="entry name" value="wza like domain"/>
    <property type="match status" value="1"/>
</dbReference>
<name>A0A1I6MME3_9BACT</name>
<keyword evidence="9" id="KW-0406">Ion transport</keyword>
<dbReference type="EMBL" id="FOZL01000001">
    <property type="protein sequence ID" value="SFS16849.1"/>
    <property type="molecule type" value="Genomic_DNA"/>
</dbReference>
<dbReference type="PANTHER" id="PTHR33619">
    <property type="entry name" value="POLYSACCHARIDE EXPORT PROTEIN GFCE-RELATED"/>
    <property type="match status" value="1"/>
</dbReference>
<dbReference type="PANTHER" id="PTHR33619:SF3">
    <property type="entry name" value="POLYSACCHARIDE EXPORT PROTEIN GFCE-RELATED"/>
    <property type="match status" value="1"/>
</dbReference>
<evidence type="ECO:0000259" key="17">
    <source>
        <dbReference type="Pfam" id="PF22461"/>
    </source>
</evidence>
<gene>
    <name evidence="18" type="ORF">SAMN05421771_2984</name>
</gene>
<keyword evidence="4" id="KW-1134">Transmembrane beta strand</keyword>
<evidence type="ECO:0000313" key="19">
    <source>
        <dbReference type="Proteomes" id="UP000199024"/>
    </source>
</evidence>
<evidence type="ECO:0000313" key="18">
    <source>
        <dbReference type="EMBL" id="SFS16849.1"/>
    </source>
</evidence>
<evidence type="ECO:0000256" key="14">
    <source>
        <dbReference type="ARBA" id="ARBA00023288"/>
    </source>
</evidence>
<dbReference type="AlphaFoldDB" id="A0A1I6MME3"/>
<evidence type="ECO:0000256" key="8">
    <source>
        <dbReference type="ARBA" id="ARBA00023047"/>
    </source>
</evidence>